<organism evidence="2 3">
    <name type="scientific">Rubrivivax albus</name>
    <dbReference type="NCBI Taxonomy" id="2499835"/>
    <lineage>
        <taxon>Bacteria</taxon>
        <taxon>Pseudomonadati</taxon>
        <taxon>Pseudomonadota</taxon>
        <taxon>Betaproteobacteria</taxon>
        <taxon>Burkholderiales</taxon>
        <taxon>Sphaerotilaceae</taxon>
        <taxon>Rubrivivax</taxon>
    </lineage>
</organism>
<dbReference type="Proteomes" id="UP000288178">
    <property type="component" value="Unassembled WGS sequence"/>
</dbReference>
<reference evidence="2 3" key="1">
    <citation type="submission" date="2019-01" db="EMBL/GenBank/DDBJ databases">
        <authorList>
            <person name="Chen W.-M."/>
        </authorList>
    </citation>
    <scope>NUCLEOTIDE SEQUENCE [LARGE SCALE GENOMIC DNA]</scope>
    <source>
        <strain evidence="2 3">ICH-3</strain>
    </source>
</reference>
<evidence type="ECO:0000256" key="1">
    <source>
        <dbReference type="SAM" id="Coils"/>
    </source>
</evidence>
<proteinExistence type="predicted"/>
<evidence type="ECO:0000313" key="3">
    <source>
        <dbReference type="Proteomes" id="UP000288178"/>
    </source>
</evidence>
<comment type="caution">
    <text evidence="2">The sequence shown here is derived from an EMBL/GenBank/DDBJ whole genome shotgun (WGS) entry which is preliminary data.</text>
</comment>
<dbReference type="OrthoDB" id="9157091at2"/>
<feature type="coiled-coil region" evidence="1">
    <location>
        <begin position="12"/>
        <end position="64"/>
    </location>
</feature>
<dbReference type="EMBL" id="SACT01000007">
    <property type="protein sequence ID" value="RVT49589.1"/>
    <property type="molecule type" value="Genomic_DNA"/>
</dbReference>
<name>A0A437JRS6_9BURK</name>
<keyword evidence="3" id="KW-1185">Reference proteome</keyword>
<gene>
    <name evidence="2" type="ORF">ENE75_18190</name>
</gene>
<protein>
    <submittedName>
        <fullName evidence="2">Uncharacterized protein</fullName>
    </submittedName>
</protein>
<dbReference type="AlphaFoldDB" id="A0A437JRS6"/>
<evidence type="ECO:0000313" key="2">
    <source>
        <dbReference type="EMBL" id="RVT49589.1"/>
    </source>
</evidence>
<accession>A0A437JRS6</accession>
<sequence>MKPATTAREALIAEALGELARLLDRVEALQARSEASRQALDDAQQQLAEQLAGFEARIQALTEQARLQAVQHIVARTDEAARQAIDRQSRAMDDAARVAFGAELGATLQRLQSALARQPVGVPAWLSHAATAAVASAATWALVDLLRLL</sequence>
<keyword evidence="1" id="KW-0175">Coiled coil</keyword>